<gene>
    <name evidence="1" type="ORF">LV89_01607</name>
</gene>
<dbReference type="InterPro" id="IPR035093">
    <property type="entry name" value="RelE/ParE_toxin_dom_sf"/>
</dbReference>
<sequence>MPFLFPKSDKFENLHKGLITKHAHIFYQVFEDYIDIVTIQDTRQNPDFLK</sequence>
<name>A0A316EF25_9BACT</name>
<dbReference type="Proteomes" id="UP000245489">
    <property type="component" value="Unassembled WGS sequence"/>
</dbReference>
<proteinExistence type="predicted"/>
<accession>A0A316EF25</accession>
<comment type="caution">
    <text evidence="1">The sequence shown here is derived from an EMBL/GenBank/DDBJ whole genome shotgun (WGS) entry which is preliminary data.</text>
</comment>
<dbReference type="EMBL" id="QGGO01000007">
    <property type="protein sequence ID" value="PWK27294.1"/>
    <property type="molecule type" value="Genomic_DNA"/>
</dbReference>
<dbReference type="Gene3D" id="3.30.2310.20">
    <property type="entry name" value="RelE-like"/>
    <property type="match status" value="1"/>
</dbReference>
<protein>
    <recommendedName>
        <fullName evidence="3">ParE-like toxin of type II ParDE toxin-antitoxin system</fullName>
    </recommendedName>
</protein>
<organism evidence="1 2">
    <name type="scientific">Arcicella aurantiaca</name>
    <dbReference type="NCBI Taxonomy" id="591202"/>
    <lineage>
        <taxon>Bacteria</taxon>
        <taxon>Pseudomonadati</taxon>
        <taxon>Bacteroidota</taxon>
        <taxon>Cytophagia</taxon>
        <taxon>Cytophagales</taxon>
        <taxon>Flectobacillaceae</taxon>
        <taxon>Arcicella</taxon>
    </lineage>
</organism>
<dbReference type="AlphaFoldDB" id="A0A316EF25"/>
<reference evidence="1 2" key="1">
    <citation type="submission" date="2018-05" db="EMBL/GenBank/DDBJ databases">
        <title>Genomic Encyclopedia of Archaeal and Bacterial Type Strains, Phase II (KMG-II): from individual species to whole genera.</title>
        <authorList>
            <person name="Goeker M."/>
        </authorList>
    </citation>
    <scope>NUCLEOTIDE SEQUENCE [LARGE SCALE GENOMIC DNA]</scope>
    <source>
        <strain evidence="1 2">DSM 22214</strain>
    </source>
</reference>
<evidence type="ECO:0000313" key="1">
    <source>
        <dbReference type="EMBL" id="PWK27294.1"/>
    </source>
</evidence>
<evidence type="ECO:0000313" key="2">
    <source>
        <dbReference type="Proteomes" id="UP000245489"/>
    </source>
</evidence>
<keyword evidence="2" id="KW-1185">Reference proteome</keyword>
<evidence type="ECO:0008006" key="3">
    <source>
        <dbReference type="Google" id="ProtNLM"/>
    </source>
</evidence>